<sequence length="117" mass="13076">MSFNIEAILHSSISVDKRNEFPGPNQHFATMQQEQNSINNFLTNFILQSIRSGSNSSMPATCVDGMLQEYAKCLFKPHHKIQPPTCLPQMPIYMSIQHGNAECKSAIDSEFALASSR</sequence>
<protein>
    <submittedName>
        <fullName evidence="1">Uncharacterized protein</fullName>
    </submittedName>
</protein>
<evidence type="ECO:0000313" key="2">
    <source>
        <dbReference type="Proteomes" id="UP001626550"/>
    </source>
</evidence>
<name>A0ABD2QQC4_9PLAT</name>
<dbReference type="EMBL" id="JBJKFK010000021">
    <property type="protein sequence ID" value="KAL3320921.1"/>
    <property type="molecule type" value="Genomic_DNA"/>
</dbReference>
<evidence type="ECO:0000313" key="1">
    <source>
        <dbReference type="EMBL" id="KAL3320921.1"/>
    </source>
</evidence>
<comment type="caution">
    <text evidence="1">The sequence shown here is derived from an EMBL/GenBank/DDBJ whole genome shotgun (WGS) entry which is preliminary data.</text>
</comment>
<reference evidence="1 2" key="1">
    <citation type="submission" date="2024-11" db="EMBL/GenBank/DDBJ databases">
        <title>Adaptive evolution of stress response genes in parasites aligns with host niche diversity.</title>
        <authorList>
            <person name="Hahn C."/>
            <person name="Resl P."/>
        </authorList>
    </citation>
    <scope>NUCLEOTIDE SEQUENCE [LARGE SCALE GENOMIC DNA]</scope>
    <source>
        <strain evidence="1">EGGRZ-B1_66</strain>
        <tissue evidence="1">Body</tissue>
    </source>
</reference>
<dbReference type="AlphaFoldDB" id="A0ABD2QQC4"/>
<accession>A0ABD2QQC4</accession>
<dbReference type="Proteomes" id="UP001626550">
    <property type="component" value="Unassembled WGS sequence"/>
</dbReference>
<proteinExistence type="predicted"/>
<organism evidence="1 2">
    <name type="scientific">Cichlidogyrus casuarinus</name>
    <dbReference type="NCBI Taxonomy" id="1844966"/>
    <lineage>
        <taxon>Eukaryota</taxon>
        <taxon>Metazoa</taxon>
        <taxon>Spiralia</taxon>
        <taxon>Lophotrochozoa</taxon>
        <taxon>Platyhelminthes</taxon>
        <taxon>Monogenea</taxon>
        <taxon>Monopisthocotylea</taxon>
        <taxon>Dactylogyridea</taxon>
        <taxon>Ancyrocephalidae</taxon>
        <taxon>Cichlidogyrus</taxon>
    </lineage>
</organism>
<keyword evidence="2" id="KW-1185">Reference proteome</keyword>
<gene>
    <name evidence="1" type="ORF">Ciccas_000406</name>
</gene>